<reference evidence="5" key="1">
    <citation type="journal article" date="2019" name="Int. J. Syst. Evol. Microbiol.">
        <title>The Global Catalogue of Microorganisms (GCM) 10K type strain sequencing project: providing services to taxonomists for standard genome sequencing and annotation.</title>
        <authorList>
            <consortium name="The Broad Institute Genomics Platform"/>
            <consortium name="The Broad Institute Genome Sequencing Center for Infectious Disease"/>
            <person name="Wu L."/>
            <person name="Ma J."/>
        </authorList>
    </citation>
    <scope>NUCLEOTIDE SEQUENCE [LARGE SCALE GENOMIC DNA]</scope>
    <source>
        <strain evidence="5">CCUG 54822</strain>
    </source>
</reference>
<comment type="similarity">
    <text evidence="1 3">Belongs to the MecA family.</text>
</comment>
<keyword evidence="3" id="KW-0749">Sporulation</keyword>
<dbReference type="InterPro" id="IPR038471">
    <property type="entry name" value="MecA_C_sf"/>
</dbReference>
<comment type="domain">
    <text evidence="3">The N-terminal domain has binding sites for ComK and probably for unfolded/aggregated proteins; the C-terminal domain interacts with ClpC.</text>
</comment>
<dbReference type="NCBIfam" id="NF002781">
    <property type="entry name" value="PRK02899.1"/>
    <property type="match status" value="1"/>
</dbReference>
<dbReference type="PANTHER" id="PTHR39161:SF2">
    <property type="entry name" value="ADAPTER PROTEIN MECA 2"/>
    <property type="match status" value="1"/>
</dbReference>
<dbReference type="EMBL" id="JBHTNH010000002">
    <property type="protein sequence ID" value="MFD1360583.1"/>
    <property type="molecule type" value="Genomic_DNA"/>
</dbReference>
<evidence type="ECO:0000256" key="3">
    <source>
        <dbReference type="HAMAP-Rule" id="MF_01124"/>
    </source>
</evidence>
<dbReference type="PANTHER" id="PTHR39161">
    <property type="entry name" value="ADAPTER PROTEIN MECA"/>
    <property type="match status" value="1"/>
</dbReference>
<proteinExistence type="inferred from homology"/>
<dbReference type="HAMAP" id="MF_01124">
    <property type="entry name" value="MecA"/>
    <property type="match status" value="1"/>
</dbReference>
<comment type="function">
    <text evidence="3">Enables the recognition and targeting of unfolded and aggregated proteins to the ClpC protease or to other proteins involved in proteolysis. Acts negatively in the development of competence by binding ComK and recruiting it to the ClpCP protease. When overexpressed, inhibits sporulation. Also involved in Spx degradation by ClpC.</text>
</comment>
<dbReference type="Pfam" id="PF05389">
    <property type="entry name" value="MecA"/>
    <property type="match status" value="2"/>
</dbReference>
<dbReference type="InterPro" id="IPR008681">
    <property type="entry name" value="Neg-reg_MecA"/>
</dbReference>
<evidence type="ECO:0000313" key="4">
    <source>
        <dbReference type="EMBL" id="MFD1360583.1"/>
    </source>
</evidence>
<accession>A0ABW3ZRX2</accession>
<evidence type="ECO:0000256" key="1">
    <source>
        <dbReference type="ARBA" id="ARBA00005397"/>
    </source>
</evidence>
<evidence type="ECO:0000313" key="5">
    <source>
        <dbReference type="Proteomes" id="UP001597178"/>
    </source>
</evidence>
<comment type="subunit">
    <text evidence="2 3">Homodimer.</text>
</comment>
<dbReference type="Proteomes" id="UP001597178">
    <property type="component" value="Unassembled WGS sequence"/>
</dbReference>
<name>A0ABW3ZRX2_9BACI</name>
<keyword evidence="5" id="KW-1185">Reference proteome</keyword>
<keyword evidence="3" id="KW-0178">Competence</keyword>
<dbReference type="Gene3D" id="3.30.70.1950">
    <property type="match status" value="1"/>
</dbReference>
<evidence type="ECO:0000256" key="2">
    <source>
        <dbReference type="ARBA" id="ARBA00011738"/>
    </source>
</evidence>
<gene>
    <name evidence="3" type="primary">mecA</name>
    <name evidence="4" type="ORF">ACFQ4A_02675</name>
</gene>
<protein>
    <recommendedName>
        <fullName evidence="3">Adapter protein MecA</fullName>
    </recommendedName>
</protein>
<organism evidence="4 5">
    <name type="scientific">Lentibacillus salinarum</name>
    <dbReference type="NCBI Taxonomy" id="446820"/>
    <lineage>
        <taxon>Bacteria</taxon>
        <taxon>Bacillati</taxon>
        <taxon>Bacillota</taxon>
        <taxon>Bacilli</taxon>
        <taxon>Bacillales</taxon>
        <taxon>Bacillaceae</taxon>
        <taxon>Lentibacillus</taxon>
    </lineage>
</organism>
<dbReference type="RefSeq" id="WP_382397286.1">
    <property type="nucleotide sequence ID" value="NZ_JBHTNH010000002.1"/>
</dbReference>
<sequence length="191" mass="22280">MRIERVSNNQFTIFLTFDDLIDRGFTKEDLWYDAANVRNLFSDMMYEASTELGFELEGVLLVQVHMMQAQGMHVVVTQKGSNSSWDEDFVEMKVTLDESRELIFSFDDFEDIIQVASNLTTLGIHGGQIYHMDNRYYMLMHEDDLNQNDRENVIAILSEFSFPSIITSYRLKEYGKEIMGSLAVERTMDMF</sequence>
<comment type="caution">
    <text evidence="4">The sequence shown here is derived from an EMBL/GenBank/DDBJ whole genome shotgun (WGS) entry which is preliminary data.</text>
</comment>
<dbReference type="PIRSF" id="PIRSF029008">
    <property type="entry name" value="MecA"/>
    <property type="match status" value="1"/>
</dbReference>